<dbReference type="EMBL" id="AGNK02003278">
    <property type="status" value="NOT_ANNOTATED_CDS"/>
    <property type="molecule type" value="Genomic_DNA"/>
</dbReference>
<dbReference type="Gramene" id="KQL06647">
    <property type="protein sequence ID" value="KQL06647"/>
    <property type="gene ID" value="SETIT_003645mg"/>
</dbReference>
<sequence length="66" mass="7719">MKKIFWILEQNVMITTRSNSKHNIPLLYNGYYCNHGEQTIVITYAFANTVTVEEHTNSCTLVHQMK</sequence>
<organism evidence="1 2">
    <name type="scientific">Setaria italica</name>
    <name type="common">Foxtail millet</name>
    <name type="synonym">Panicum italicum</name>
    <dbReference type="NCBI Taxonomy" id="4555"/>
    <lineage>
        <taxon>Eukaryota</taxon>
        <taxon>Viridiplantae</taxon>
        <taxon>Streptophyta</taxon>
        <taxon>Embryophyta</taxon>
        <taxon>Tracheophyta</taxon>
        <taxon>Spermatophyta</taxon>
        <taxon>Magnoliopsida</taxon>
        <taxon>Liliopsida</taxon>
        <taxon>Poales</taxon>
        <taxon>Poaceae</taxon>
        <taxon>PACMAD clade</taxon>
        <taxon>Panicoideae</taxon>
        <taxon>Panicodae</taxon>
        <taxon>Paniceae</taxon>
        <taxon>Cenchrinae</taxon>
        <taxon>Setaria</taxon>
    </lineage>
</organism>
<protein>
    <submittedName>
        <fullName evidence="1">Uncharacterized protein</fullName>
    </submittedName>
</protein>
<evidence type="ECO:0000313" key="2">
    <source>
        <dbReference type="Proteomes" id="UP000004995"/>
    </source>
</evidence>
<keyword evidence="2" id="KW-1185">Reference proteome</keyword>
<dbReference type="InParanoid" id="K3XP22"/>
<dbReference type="EnsemblPlants" id="KQL06647">
    <property type="protein sequence ID" value="KQL06647"/>
    <property type="gene ID" value="SETIT_003645mg"/>
</dbReference>
<dbReference type="Proteomes" id="UP000004995">
    <property type="component" value="Unassembled WGS sequence"/>
</dbReference>
<accession>K3XP22</accession>
<evidence type="ECO:0000313" key="1">
    <source>
        <dbReference type="EnsemblPlants" id="KQL06647"/>
    </source>
</evidence>
<name>K3XP22_SETIT</name>
<proteinExistence type="predicted"/>
<reference evidence="1" key="2">
    <citation type="submission" date="2018-08" db="UniProtKB">
        <authorList>
            <consortium name="EnsemblPlants"/>
        </authorList>
    </citation>
    <scope>IDENTIFICATION</scope>
    <source>
        <strain evidence="1">Yugu1</strain>
    </source>
</reference>
<reference evidence="2" key="1">
    <citation type="journal article" date="2012" name="Nat. Biotechnol.">
        <title>Reference genome sequence of the model plant Setaria.</title>
        <authorList>
            <person name="Bennetzen J.L."/>
            <person name="Schmutz J."/>
            <person name="Wang H."/>
            <person name="Percifield R."/>
            <person name="Hawkins J."/>
            <person name="Pontaroli A.C."/>
            <person name="Estep M."/>
            <person name="Feng L."/>
            <person name="Vaughn J.N."/>
            <person name="Grimwood J."/>
            <person name="Jenkins J."/>
            <person name="Barry K."/>
            <person name="Lindquist E."/>
            <person name="Hellsten U."/>
            <person name="Deshpande S."/>
            <person name="Wang X."/>
            <person name="Wu X."/>
            <person name="Mitros T."/>
            <person name="Triplett J."/>
            <person name="Yang X."/>
            <person name="Ye C.Y."/>
            <person name="Mauro-Herrera M."/>
            <person name="Wang L."/>
            <person name="Li P."/>
            <person name="Sharma M."/>
            <person name="Sharma R."/>
            <person name="Ronald P.C."/>
            <person name="Panaud O."/>
            <person name="Kellogg E.A."/>
            <person name="Brutnell T.P."/>
            <person name="Doust A.N."/>
            <person name="Tuskan G.A."/>
            <person name="Rokhsar D."/>
            <person name="Devos K.M."/>
        </authorList>
    </citation>
    <scope>NUCLEOTIDE SEQUENCE [LARGE SCALE GENOMIC DNA]</scope>
    <source>
        <strain evidence="2">cv. Yugu1</strain>
    </source>
</reference>
<dbReference type="AlphaFoldDB" id="K3XP22"/>
<dbReference type="HOGENOM" id="CLU_2836045_0_0_1"/>